<evidence type="ECO:0000256" key="4">
    <source>
        <dbReference type="PIRSR" id="PIRSR604385-2"/>
    </source>
</evidence>
<dbReference type="Gene3D" id="3.90.79.10">
    <property type="entry name" value="Nucleoside Triphosphate Pyrophosphohydrolase"/>
    <property type="match status" value="1"/>
</dbReference>
<comment type="cofactor">
    <cofactor evidence="1 4">
        <name>Mg(2+)</name>
        <dbReference type="ChEBI" id="CHEBI:18420"/>
    </cofactor>
</comment>
<dbReference type="PANTHER" id="PTHR11839:SF18">
    <property type="entry name" value="NUDIX HYDROLASE DOMAIN-CONTAINING PROTEIN"/>
    <property type="match status" value="1"/>
</dbReference>
<dbReference type="InterPro" id="IPR004385">
    <property type="entry name" value="NDP_pyrophosphatase"/>
</dbReference>
<dbReference type="FunFam" id="3.90.79.10:FF:000024">
    <property type="entry name" value="ADP-ribose pyrophosphatase"/>
    <property type="match status" value="1"/>
</dbReference>
<dbReference type="GO" id="GO:0019693">
    <property type="term" value="P:ribose phosphate metabolic process"/>
    <property type="evidence" value="ECO:0007669"/>
    <property type="project" value="TreeGrafter"/>
</dbReference>
<dbReference type="NCBIfam" id="TIGR00052">
    <property type="entry name" value="nudix-type nucleoside diphosphatase, YffH/AdpP family"/>
    <property type="match status" value="1"/>
</dbReference>
<protein>
    <submittedName>
        <fullName evidence="8">ADP-ribose pyrophosphatase</fullName>
    </submittedName>
</protein>
<name>A0A1G8BVL7_9BACI</name>
<evidence type="ECO:0000259" key="7">
    <source>
        <dbReference type="PROSITE" id="PS51462"/>
    </source>
</evidence>
<feature type="binding site" evidence="4">
    <location>
        <position position="95"/>
    </location>
    <ligand>
        <name>Mg(2+)</name>
        <dbReference type="ChEBI" id="CHEBI:18420"/>
        <label>1</label>
    </ligand>
</feature>
<dbReference type="STRING" id="930129.SAMN05216352_10197"/>
<keyword evidence="9" id="KW-1185">Reference proteome</keyword>
<evidence type="ECO:0000256" key="6">
    <source>
        <dbReference type="RuleBase" id="RU003476"/>
    </source>
</evidence>
<dbReference type="SUPFAM" id="SSF55811">
    <property type="entry name" value="Nudix"/>
    <property type="match status" value="1"/>
</dbReference>
<dbReference type="PROSITE" id="PS00893">
    <property type="entry name" value="NUDIX_BOX"/>
    <property type="match status" value="1"/>
</dbReference>
<feature type="binding site" evidence="4">
    <location>
        <position position="91"/>
    </location>
    <ligand>
        <name>Mg(2+)</name>
        <dbReference type="ChEBI" id="CHEBI:18420"/>
        <label>1</label>
    </ligand>
</feature>
<reference evidence="8 9" key="1">
    <citation type="submission" date="2016-10" db="EMBL/GenBank/DDBJ databases">
        <authorList>
            <person name="de Groot N.N."/>
        </authorList>
    </citation>
    <scope>NUCLEOTIDE SEQUENCE [LARGE SCALE GENOMIC DNA]</scope>
    <source>
        <strain evidence="9">P4B,CCM 7963,CECT 7998,DSM 25260,IBRC-M 10614,KCTC 13821</strain>
    </source>
</reference>
<dbReference type="GO" id="GO:0016462">
    <property type="term" value="F:pyrophosphatase activity"/>
    <property type="evidence" value="ECO:0007669"/>
    <property type="project" value="UniProtKB-ARBA"/>
</dbReference>
<evidence type="ECO:0000256" key="1">
    <source>
        <dbReference type="ARBA" id="ARBA00001946"/>
    </source>
</evidence>
<dbReference type="GO" id="GO:0006753">
    <property type="term" value="P:nucleoside phosphate metabolic process"/>
    <property type="evidence" value="ECO:0007669"/>
    <property type="project" value="TreeGrafter"/>
</dbReference>
<evidence type="ECO:0000256" key="2">
    <source>
        <dbReference type="ARBA" id="ARBA00011738"/>
    </source>
</evidence>
<feature type="short sequence motif" description="Nudix box" evidence="5">
    <location>
        <begin position="76"/>
        <end position="98"/>
    </location>
</feature>
<evidence type="ECO:0000256" key="5">
    <source>
        <dbReference type="PIRSR" id="PIRSR604385-3"/>
    </source>
</evidence>
<keyword evidence="4" id="KW-0479">Metal-binding</keyword>
<dbReference type="PRINTS" id="PR00502">
    <property type="entry name" value="NUDIXFAMILY"/>
</dbReference>
<dbReference type="InterPro" id="IPR020084">
    <property type="entry name" value="NUDIX_hydrolase_CS"/>
</dbReference>
<keyword evidence="4" id="KW-0460">Magnesium</keyword>
<evidence type="ECO:0000313" key="9">
    <source>
        <dbReference type="Proteomes" id="UP000199017"/>
    </source>
</evidence>
<dbReference type="RefSeq" id="WP_091579404.1">
    <property type="nucleotide sequence ID" value="NZ_FNDU01000001.1"/>
</dbReference>
<feature type="domain" description="Nudix hydrolase" evidence="7">
    <location>
        <begin position="39"/>
        <end position="168"/>
    </location>
</feature>
<dbReference type="PANTHER" id="PTHR11839">
    <property type="entry name" value="UDP/ADP-SUGAR PYROPHOSPHATASE"/>
    <property type="match status" value="1"/>
</dbReference>
<feature type="binding site" evidence="4">
    <location>
        <position position="75"/>
    </location>
    <ligand>
        <name>Mg(2+)</name>
        <dbReference type="ChEBI" id="CHEBI:18420"/>
        <label>1</label>
    </ligand>
</feature>
<dbReference type="EMBL" id="FNDU01000001">
    <property type="protein sequence ID" value="SDH37174.1"/>
    <property type="molecule type" value="Genomic_DNA"/>
</dbReference>
<comment type="subunit">
    <text evidence="2">Homodimer.</text>
</comment>
<dbReference type="InterPro" id="IPR000086">
    <property type="entry name" value="NUDIX_hydrolase_dom"/>
</dbReference>
<dbReference type="GO" id="GO:0046872">
    <property type="term" value="F:metal ion binding"/>
    <property type="evidence" value="ECO:0007669"/>
    <property type="project" value="UniProtKB-KW"/>
</dbReference>
<dbReference type="InterPro" id="IPR015797">
    <property type="entry name" value="NUDIX_hydrolase-like_dom_sf"/>
</dbReference>
<comment type="similarity">
    <text evidence="6">Belongs to the Nudix hydrolase family.</text>
</comment>
<feature type="binding site" evidence="4">
    <location>
        <position position="139"/>
    </location>
    <ligand>
        <name>Mg(2+)</name>
        <dbReference type="ChEBI" id="CHEBI:18420"/>
        <label>1</label>
    </ligand>
</feature>
<proteinExistence type="inferred from homology"/>
<dbReference type="InterPro" id="IPR020476">
    <property type="entry name" value="Nudix_hydrolase"/>
</dbReference>
<sequence length="181" mass="20448">MKLTEKTTHKESIYKGRIVDLNLHEVELPNGKTSKREIINHPGAVALIALTEEGKLLMVKQFRKALEKEIVEIPAGKLEAGENPEDTAIRELEEETGYKTSQLKKVISFYTSPGFADEIVHIFEANNLTKGRSSTDEDEFVEVMEVSLEEAEKMIETEEIHDAKTVFAVQYIRNRTAESSP</sequence>
<dbReference type="OrthoDB" id="9806150at2"/>
<dbReference type="AlphaFoldDB" id="A0A1G8BVL7"/>
<dbReference type="PROSITE" id="PS51462">
    <property type="entry name" value="NUDIX"/>
    <property type="match status" value="1"/>
</dbReference>
<dbReference type="CDD" id="cd03424">
    <property type="entry name" value="NUDIX_ADPRase_Nudt5_UGPPase_Nudt14"/>
    <property type="match status" value="1"/>
</dbReference>
<dbReference type="Proteomes" id="UP000199017">
    <property type="component" value="Unassembled WGS sequence"/>
</dbReference>
<evidence type="ECO:0000313" key="8">
    <source>
        <dbReference type="EMBL" id="SDH37174.1"/>
    </source>
</evidence>
<evidence type="ECO:0000256" key="3">
    <source>
        <dbReference type="ARBA" id="ARBA00022801"/>
    </source>
</evidence>
<gene>
    <name evidence="8" type="ORF">SAMN05216352_10197</name>
</gene>
<dbReference type="GO" id="GO:0005829">
    <property type="term" value="C:cytosol"/>
    <property type="evidence" value="ECO:0007669"/>
    <property type="project" value="TreeGrafter"/>
</dbReference>
<organism evidence="8 9">
    <name type="scientific">Alteribacillus bidgolensis</name>
    <dbReference type="NCBI Taxonomy" id="930129"/>
    <lineage>
        <taxon>Bacteria</taxon>
        <taxon>Bacillati</taxon>
        <taxon>Bacillota</taxon>
        <taxon>Bacilli</taxon>
        <taxon>Bacillales</taxon>
        <taxon>Bacillaceae</taxon>
        <taxon>Alteribacillus</taxon>
    </lineage>
</organism>
<dbReference type="Pfam" id="PF00293">
    <property type="entry name" value="NUDIX"/>
    <property type="match status" value="1"/>
</dbReference>
<accession>A0A1G8BVL7</accession>
<keyword evidence="3 6" id="KW-0378">Hydrolase</keyword>